<protein>
    <submittedName>
        <fullName evidence="5">Glutathione S-transferase omega-like 2</fullName>
    </submittedName>
</protein>
<dbReference type="Pfam" id="PF13410">
    <property type="entry name" value="GST_C_2"/>
    <property type="match status" value="1"/>
</dbReference>
<dbReference type="OMA" id="LWDKQHG"/>
<dbReference type="InterPro" id="IPR016639">
    <property type="entry name" value="GST_Omega/GSH"/>
</dbReference>
<dbReference type="SUPFAM" id="SSF47616">
    <property type="entry name" value="GST C-terminal domain-like"/>
    <property type="match status" value="1"/>
</dbReference>
<evidence type="ECO:0000313" key="6">
    <source>
        <dbReference type="Proteomes" id="UP000054383"/>
    </source>
</evidence>
<accession>A0A0U1M8X7</accession>
<dbReference type="Gene3D" id="3.40.30.10">
    <property type="entry name" value="Glutaredoxin"/>
    <property type="match status" value="1"/>
</dbReference>
<dbReference type="InterPro" id="IPR010987">
    <property type="entry name" value="Glutathione-S-Trfase_C-like"/>
</dbReference>
<feature type="active site" description="Nucleophile" evidence="1">
    <location>
        <position position="52"/>
    </location>
</feature>
<dbReference type="GO" id="GO:0004364">
    <property type="term" value="F:glutathione transferase activity"/>
    <property type="evidence" value="ECO:0007669"/>
    <property type="project" value="InterPro"/>
</dbReference>
<dbReference type="EMBL" id="CVMT01000010">
    <property type="protein sequence ID" value="CRG91792.1"/>
    <property type="molecule type" value="Genomic_DNA"/>
</dbReference>
<dbReference type="PROSITE" id="PS50405">
    <property type="entry name" value="GST_CTER"/>
    <property type="match status" value="1"/>
</dbReference>
<feature type="binding site" evidence="2">
    <location>
        <position position="85"/>
    </location>
    <ligand>
        <name>glutathione</name>
        <dbReference type="ChEBI" id="CHEBI:57925"/>
    </ligand>
</feature>
<organism evidence="5 6">
    <name type="scientific">Talaromyces islandicus</name>
    <name type="common">Penicillium islandicum</name>
    <dbReference type="NCBI Taxonomy" id="28573"/>
    <lineage>
        <taxon>Eukaryota</taxon>
        <taxon>Fungi</taxon>
        <taxon>Dikarya</taxon>
        <taxon>Ascomycota</taxon>
        <taxon>Pezizomycotina</taxon>
        <taxon>Eurotiomycetes</taxon>
        <taxon>Eurotiomycetidae</taxon>
        <taxon>Eurotiales</taxon>
        <taxon>Trichocomaceae</taxon>
        <taxon>Talaromyces</taxon>
        <taxon>Talaromyces sect. Islandici</taxon>
    </lineage>
</organism>
<proteinExistence type="predicted"/>
<feature type="domain" description="GST C-terminal" evidence="4">
    <location>
        <begin position="167"/>
        <end position="294"/>
    </location>
</feature>
<reference evidence="5 6" key="1">
    <citation type="submission" date="2015-04" db="EMBL/GenBank/DDBJ databases">
        <authorList>
            <person name="Syromyatnikov M.Y."/>
            <person name="Popov V.N."/>
        </authorList>
    </citation>
    <scope>NUCLEOTIDE SEQUENCE [LARGE SCALE GENOMIC DNA]</scope>
    <source>
        <strain evidence="5">WF-38-12</strain>
    </source>
</reference>
<dbReference type="PANTHER" id="PTHR32419">
    <property type="entry name" value="GLUTATHIONYL-HYDROQUINONE REDUCTASE"/>
    <property type="match status" value="1"/>
</dbReference>
<feature type="binding site" evidence="2">
    <location>
        <begin position="137"/>
        <end position="138"/>
    </location>
    <ligand>
        <name>glutathione</name>
        <dbReference type="ChEBI" id="CHEBI:57925"/>
    </ligand>
</feature>
<dbReference type="PIRSF" id="PIRSF015753">
    <property type="entry name" value="GST"/>
    <property type="match status" value="1"/>
</dbReference>
<feature type="site" description="Lowers pKa of active site Cys" evidence="3">
    <location>
        <position position="251"/>
    </location>
</feature>
<dbReference type="Pfam" id="PF13409">
    <property type="entry name" value="GST_N_2"/>
    <property type="match status" value="1"/>
</dbReference>
<evidence type="ECO:0000256" key="1">
    <source>
        <dbReference type="PIRSR" id="PIRSR015753-1"/>
    </source>
</evidence>
<dbReference type="SFLD" id="SFLDG01206">
    <property type="entry name" value="Xi.1"/>
    <property type="match status" value="1"/>
</dbReference>
<evidence type="ECO:0000259" key="4">
    <source>
        <dbReference type="PROSITE" id="PS50405"/>
    </source>
</evidence>
<feature type="active site" description="Proton donor/acceptor" evidence="1">
    <location>
        <position position="190"/>
    </location>
</feature>
<evidence type="ECO:0000256" key="3">
    <source>
        <dbReference type="PIRSR" id="PIRSR015753-3"/>
    </source>
</evidence>
<dbReference type="InterPro" id="IPR047047">
    <property type="entry name" value="GST_Omega-like_C"/>
</dbReference>
<dbReference type="Proteomes" id="UP000054383">
    <property type="component" value="Unassembled WGS sequence"/>
</dbReference>
<dbReference type="SFLD" id="SFLDG01148">
    <property type="entry name" value="Xi_(cytGST)"/>
    <property type="match status" value="1"/>
</dbReference>
<dbReference type="OrthoDB" id="2309723at2759"/>
<feature type="site" description="Lowers pKa of active site Cys" evidence="3">
    <location>
        <position position="302"/>
    </location>
</feature>
<name>A0A0U1M8X7_TALIS</name>
<dbReference type="PANTHER" id="PTHR32419:SF25">
    <property type="entry name" value="GLUTATHIONE S-TRANSFERASE (EUROFUNG)"/>
    <property type="match status" value="1"/>
</dbReference>
<dbReference type="CDD" id="cd03190">
    <property type="entry name" value="GST_C_Omega_like"/>
    <property type="match status" value="1"/>
</dbReference>
<feature type="binding site" evidence="2">
    <location>
        <begin position="119"/>
        <end position="122"/>
    </location>
    <ligand>
        <name>glutathione</name>
        <dbReference type="ChEBI" id="CHEBI:57925"/>
    </ligand>
</feature>
<dbReference type="Gene3D" id="1.20.1050.10">
    <property type="match status" value="1"/>
</dbReference>
<sequence length="332" mass="38202">MAEAKSDMTNLVDRDGHFRRKDSSFRSFISRSASAEFPAEAGRYVLYINLGCPWAHRTNIVRSLKGLEDIIQLVKVGRGNGNIMWEFNGTDGSDEKEPLYGFNYLKDLYLKVEPGYEGRYTVPLLWDKKTERIVSNESSDIIRMFYSEFDDLLPAERREDKIRGLYPEHLRSEIDAMNVWVYNQINNGVYKSGFATSQEAYDANVYALFEALDRVEKHLGEPGHQPYLFGDHITEADIRLYPTIVRFDVAYHPVFKCNIKMIRHDYPRIHRWLRLLYWDESAKTTRGAFKKTSALDLYKKGYGAAVAKLHGIKLESLVLPAGPLPAILPFDG</sequence>
<dbReference type="GO" id="GO:0005737">
    <property type="term" value="C:cytoplasm"/>
    <property type="evidence" value="ECO:0007669"/>
    <property type="project" value="TreeGrafter"/>
</dbReference>
<keyword evidence="6" id="KW-1185">Reference proteome</keyword>
<keyword evidence="5" id="KW-0808">Transferase</keyword>
<gene>
    <name evidence="5" type="ORF">PISL3812_08844</name>
</gene>
<dbReference type="InterPro" id="IPR036249">
    <property type="entry name" value="Thioredoxin-like_sf"/>
</dbReference>
<dbReference type="InterPro" id="IPR040079">
    <property type="entry name" value="Glutathione_S-Trfase"/>
</dbReference>
<evidence type="ECO:0000313" key="5">
    <source>
        <dbReference type="EMBL" id="CRG91792.1"/>
    </source>
</evidence>
<dbReference type="SUPFAM" id="SSF52833">
    <property type="entry name" value="Thioredoxin-like"/>
    <property type="match status" value="1"/>
</dbReference>
<dbReference type="STRING" id="28573.A0A0U1M8X7"/>
<dbReference type="SFLD" id="SFLDS00019">
    <property type="entry name" value="Glutathione_Transferase_(cytos"/>
    <property type="match status" value="1"/>
</dbReference>
<dbReference type="InterPro" id="IPR036282">
    <property type="entry name" value="Glutathione-S-Trfase_C_sf"/>
</dbReference>
<dbReference type="AlphaFoldDB" id="A0A0U1M8X7"/>
<dbReference type="InterPro" id="IPR004045">
    <property type="entry name" value="Glutathione_S-Trfase_N"/>
</dbReference>
<evidence type="ECO:0000256" key="2">
    <source>
        <dbReference type="PIRSR" id="PIRSR015753-2"/>
    </source>
</evidence>